<dbReference type="RefSeq" id="WP_179793395.1">
    <property type="nucleotide sequence ID" value="NZ_BAABHP010000017.1"/>
</dbReference>
<dbReference type="GO" id="GO:0016301">
    <property type="term" value="F:kinase activity"/>
    <property type="evidence" value="ECO:0007669"/>
    <property type="project" value="UniProtKB-KW"/>
</dbReference>
<dbReference type="SUPFAM" id="SSF52172">
    <property type="entry name" value="CheY-like"/>
    <property type="match status" value="1"/>
</dbReference>
<organism evidence="6 7">
    <name type="scientific">Actinomycetospora corticicola</name>
    <dbReference type="NCBI Taxonomy" id="663602"/>
    <lineage>
        <taxon>Bacteria</taxon>
        <taxon>Bacillati</taxon>
        <taxon>Actinomycetota</taxon>
        <taxon>Actinomycetes</taxon>
        <taxon>Pseudonocardiales</taxon>
        <taxon>Pseudonocardiaceae</taxon>
        <taxon>Actinomycetospora</taxon>
    </lineage>
</organism>
<evidence type="ECO:0000256" key="1">
    <source>
        <dbReference type="ARBA" id="ARBA00022679"/>
    </source>
</evidence>
<protein>
    <recommendedName>
        <fullName evidence="5">ANTAR domain-containing protein</fullName>
    </recommendedName>
</protein>
<dbReference type="InterPro" id="IPR029016">
    <property type="entry name" value="GAF-like_dom_sf"/>
</dbReference>
<evidence type="ECO:0000313" key="7">
    <source>
        <dbReference type="Proteomes" id="UP000535890"/>
    </source>
</evidence>
<sequence length="233" mass="24607">MDSKDLIASSARLSHELLAIIHDEPSSLDRIAAGLAHAAVVPLPDHDVAVTLVLDRNRATRAATSRPARELAALEGRLGSGPTTRAMSELRAAGPGDARPFPDAWTDAVTGAGYRDVLAVPIVIAGAAAGAITLFARTEPDGGHEREIAEVLAHQAVLVVEGGRRLVQLRDAVASRDVIGQAKGILMNRYRIDAATAFSRLVEASQDMNVKLVDIARWYVTDQDGSATSPQPS</sequence>
<evidence type="ECO:0000256" key="4">
    <source>
        <dbReference type="ARBA" id="ARBA00023163"/>
    </source>
</evidence>
<reference evidence="6 7" key="1">
    <citation type="submission" date="2020-07" db="EMBL/GenBank/DDBJ databases">
        <title>Sequencing the genomes of 1000 actinobacteria strains.</title>
        <authorList>
            <person name="Klenk H.-P."/>
        </authorList>
    </citation>
    <scope>NUCLEOTIDE SEQUENCE [LARGE SCALE GENOMIC DNA]</scope>
    <source>
        <strain evidence="6 7">DSM 45772</strain>
    </source>
</reference>
<accession>A0A7Y9DU50</accession>
<dbReference type="Pfam" id="PF03861">
    <property type="entry name" value="ANTAR"/>
    <property type="match status" value="1"/>
</dbReference>
<dbReference type="InterPro" id="IPR036388">
    <property type="entry name" value="WH-like_DNA-bd_sf"/>
</dbReference>
<dbReference type="SMART" id="SM01012">
    <property type="entry name" value="ANTAR"/>
    <property type="match status" value="1"/>
</dbReference>
<dbReference type="InterPro" id="IPR005561">
    <property type="entry name" value="ANTAR"/>
</dbReference>
<comment type="caution">
    <text evidence="6">The sequence shown here is derived from an EMBL/GenBank/DDBJ whole genome shotgun (WGS) entry which is preliminary data.</text>
</comment>
<dbReference type="Proteomes" id="UP000535890">
    <property type="component" value="Unassembled WGS sequence"/>
</dbReference>
<keyword evidence="3" id="KW-0805">Transcription regulation</keyword>
<dbReference type="InterPro" id="IPR012074">
    <property type="entry name" value="GAF_ANTAR"/>
</dbReference>
<dbReference type="Pfam" id="PF13185">
    <property type="entry name" value="GAF_2"/>
    <property type="match status" value="1"/>
</dbReference>
<evidence type="ECO:0000313" key="6">
    <source>
        <dbReference type="EMBL" id="NYD35581.1"/>
    </source>
</evidence>
<keyword evidence="1" id="KW-0808">Transferase</keyword>
<keyword evidence="2" id="KW-0418">Kinase</keyword>
<dbReference type="SUPFAM" id="SSF55781">
    <property type="entry name" value="GAF domain-like"/>
    <property type="match status" value="1"/>
</dbReference>
<dbReference type="PROSITE" id="PS50921">
    <property type="entry name" value="ANTAR"/>
    <property type="match status" value="1"/>
</dbReference>
<name>A0A7Y9DU50_9PSEU</name>
<dbReference type="Gene3D" id="1.10.10.10">
    <property type="entry name" value="Winged helix-like DNA-binding domain superfamily/Winged helix DNA-binding domain"/>
    <property type="match status" value="1"/>
</dbReference>
<dbReference type="InterPro" id="IPR011006">
    <property type="entry name" value="CheY-like_superfamily"/>
</dbReference>
<dbReference type="AlphaFoldDB" id="A0A7Y9DU50"/>
<evidence type="ECO:0000259" key="5">
    <source>
        <dbReference type="PROSITE" id="PS50921"/>
    </source>
</evidence>
<proteinExistence type="predicted"/>
<feature type="domain" description="ANTAR" evidence="5">
    <location>
        <begin position="159"/>
        <end position="220"/>
    </location>
</feature>
<evidence type="ECO:0000256" key="2">
    <source>
        <dbReference type="ARBA" id="ARBA00022777"/>
    </source>
</evidence>
<gene>
    <name evidence="6" type="ORF">BJ983_001683</name>
</gene>
<dbReference type="InterPro" id="IPR003018">
    <property type="entry name" value="GAF"/>
</dbReference>
<keyword evidence="7" id="KW-1185">Reference proteome</keyword>
<evidence type="ECO:0000256" key="3">
    <source>
        <dbReference type="ARBA" id="ARBA00023015"/>
    </source>
</evidence>
<keyword evidence="4" id="KW-0804">Transcription</keyword>
<dbReference type="Gene3D" id="3.30.450.40">
    <property type="match status" value="1"/>
</dbReference>
<dbReference type="EMBL" id="JACCBN010000001">
    <property type="protein sequence ID" value="NYD35581.1"/>
    <property type="molecule type" value="Genomic_DNA"/>
</dbReference>
<dbReference type="GO" id="GO:0003723">
    <property type="term" value="F:RNA binding"/>
    <property type="evidence" value="ECO:0007669"/>
    <property type="project" value="InterPro"/>
</dbReference>
<dbReference type="PIRSF" id="PIRSF036625">
    <property type="entry name" value="GAF_ANTAR"/>
    <property type="match status" value="1"/>
</dbReference>